<organism evidence="1 2">
    <name type="scientific">Heterorhabditis bacteriophora</name>
    <name type="common">Entomopathogenic nematode worm</name>
    <dbReference type="NCBI Taxonomy" id="37862"/>
    <lineage>
        <taxon>Eukaryota</taxon>
        <taxon>Metazoa</taxon>
        <taxon>Ecdysozoa</taxon>
        <taxon>Nematoda</taxon>
        <taxon>Chromadorea</taxon>
        <taxon>Rhabditida</taxon>
        <taxon>Rhabditina</taxon>
        <taxon>Rhabditomorpha</taxon>
        <taxon>Strongyloidea</taxon>
        <taxon>Heterorhabditidae</taxon>
        <taxon>Heterorhabditis</taxon>
    </lineage>
</organism>
<proteinExistence type="predicted"/>
<dbReference type="Proteomes" id="UP000095283">
    <property type="component" value="Unplaced"/>
</dbReference>
<keyword evidence="1" id="KW-1185">Reference proteome</keyword>
<evidence type="ECO:0000313" key="1">
    <source>
        <dbReference type="Proteomes" id="UP000095283"/>
    </source>
</evidence>
<reference evidence="2" key="1">
    <citation type="submission" date="2016-11" db="UniProtKB">
        <authorList>
            <consortium name="WormBaseParasite"/>
        </authorList>
    </citation>
    <scope>IDENTIFICATION</scope>
</reference>
<dbReference type="AlphaFoldDB" id="A0A1I7XDT3"/>
<name>A0A1I7XDT3_HETBA</name>
<dbReference type="WBParaSite" id="Hba_15696">
    <property type="protein sequence ID" value="Hba_15696"/>
    <property type="gene ID" value="Hba_15696"/>
</dbReference>
<sequence length="219" mass="24383">MATEYQSSIDLKALLESTKSAWIMHADYFFHCGQQSLCSIDACFVVSDTYGMPSFTQPIALIHKSITHLSSSSPIDNIVPFYREDIATDIAVRNVNSGYVMGEDGVDCSLVKCTSSALSIVATVILPTVLYDLPSLYATFKDFILTLSRRLFISSSPSHTLGLISYGFYFPSFLYRTYQVTSAHPLILRVPTLSPFAVTRQGESRFFLILDRIEVIMAL</sequence>
<accession>A0A1I7XDT3</accession>
<protein>
    <submittedName>
        <fullName evidence="2">START domain-containing protein</fullName>
    </submittedName>
</protein>
<evidence type="ECO:0000313" key="2">
    <source>
        <dbReference type="WBParaSite" id="Hba_15696"/>
    </source>
</evidence>